<feature type="region of interest" description="Disordered" evidence="6">
    <location>
        <begin position="232"/>
        <end position="282"/>
    </location>
</feature>
<dbReference type="GO" id="GO:0003700">
    <property type="term" value="F:DNA-binding transcription factor activity"/>
    <property type="evidence" value="ECO:0007669"/>
    <property type="project" value="InterPro"/>
</dbReference>
<protein>
    <recommendedName>
        <fullName evidence="11">Agamous-like MADS-box protein AGL18</fullName>
    </recommendedName>
</protein>
<dbReference type="GO" id="GO:0046983">
    <property type="term" value="F:protein dimerization activity"/>
    <property type="evidence" value="ECO:0007669"/>
    <property type="project" value="InterPro"/>
</dbReference>
<dbReference type="PRINTS" id="PR00404">
    <property type="entry name" value="MADSDOMAIN"/>
</dbReference>
<dbReference type="InterPro" id="IPR002100">
    <property type="entry name" value="TF_MADSbox"/>
</dbReference>
<gene>
    <name evidence="9" type="ORF">FEM48_Zijuj12G0024400</name>
</gene>
<evidence type="ECO:0000256" key="3">
    <source>
        <dbReference type="ARBA" id="ARBA00023125"/>
    </source>
</evidence>
<evidence type="ECO:0000256" key="4">
    <source>
        <dbReference type="ARBA" id="ARBA00023163"/>
    </source>
</evidence>
<organism evidence="9 10">
    <name type="scientific">Ziziphus jujuba var. spinosa</name>
    <dbReference type="NCBI Taxonomy" id="714518"/>
    <lineage>
        <taxon>Eukaryota</taxon>
        <taxon>Viridiplantae</taxon>
        <taxon>Streptophyta</taxon>
        <taxon>Embryophyta</taxon>
        <taxon>Tracheophyta</taxon>
        <taxon>Spermatophyta</taxon>
        <taxon>Magnoliopsida</taxon>
        <taxon>eudicotyledons</taxon>
        <taxon>Gunneridae</taxon>
        <taxon>Pentapetalae</taxon>
        <taxon>rosids</taxon>
        <taxon>fabids</taxon>
        <taxon>Rosales</taxon>
        <taxon>Rhamnaceae</taxon>
        <taxon>Paliureae</taxon>
        <taxon>Ziziphus</taxon>
    </lineage>
</organism>
<dbReference type="CDD" id="cd00265">
    <property type="entry name" value="MADS_MEF2_like"/>
    <property type="match status" value="1"/>
</dbReference>
<dbReference type="Pfam" id="PF00319">
    <property type="entry name" value="SRF-TF"/>
    <property type="match status" value="1"/>
</dbReference>
<feature type="domain" description="MADS-box" evidence="7">
    <location>
        <begin position="29"/>
        <end position="89"/>
    </location>
</feature>
<dbReference type="Pfam" id="PF01486">
    <property type="entry name" value="K-box"/>
    <property type="match status" value="1"/>
</dbReference>
<keyword evidence="4" id="KW-0804">Transcription</keyword>
<dbReference type="SMART" id="SM00432">
    <property type="entry name" value="MADS"/>
    <property type="match status" value="1"/>
</dbReference>
<feature type="compositionally biased region" description="Basic and acidic residues" evidence="6">
    <location>
        <begin position="106"/>
        <end position="124"/>
    </location>
</feature>
<evidence type="ECO:0000313" key="10">
    <source>
        <dbReference type="Proteomes" id="UP000813462"/>
    </source>
</evidence>
<keyword evidence="3" id="KW-0238">DNA-binding</keyword>
<dbReference type="InterPro" id="IPR050142">
    <property type="entry name" value="MADS-box/MEF2_TF"/>
</dbReference>
<evidence type="ECO:0000256" key="1">
    <source>
        <dbReference type="ARBA" id="ARBA00004123"/>
    </source>
</evidence>
<sequence>MLPHCLEEEKKSEQEEEQRHQQQPKQKNMGRGKIEIKKIENLNSRQVTFSKRRGGLIKKANELSVLCDAEVAVIIFSSTGKLYEFASNSMEHTLSRYTSGMQLDGTLEHPDRRPDHRDTVERPQQHGNGNALEDEVAKLRLACRQMMGKELDLLTFSELQQLEDQLSEGILSVKNRKEQVLLEQVRRSRLQEQKTVLENENLRKELENMRQNYISPTLNSFASGRRFLQADPKPAVSCSSSDESDHSDTSLHLGLSSEYNRKRKLAKMEPTSNESGSQLASE</sequence>
<dbReference type="GO" id="GO:0000977">
    <property type="term" value="F:RNA polymerase II transcription regulatory region sequence-specific DNA binding"/>
    <property type="evidence" value="ECO:0007669"/>
    <property type="project" value="InterPro"/>
</dbReference>
<dbReference type="Proteomes" id="UP000813462">
    <property type="component" value="Unassembled WGS sequence"/>
</dbReference>
<evidence type="ECO:0000256" key="2">
    <source>
        <dbReference type="ARBA" id="ARBA00023015"/>
    </source>
</evidence>
<feature type="domain" description="K-box" evidence="8">
    <location>
        <begin position="122"/>
        <end position="212"/>
    </location>
</feature>
<comment type="subcellular location">
    <subcellularLocation>
        <location evidence="1">Nucleus</location>
    </subcellularLocation>
</comment>
<evidence type="ECO:0000256" key="6">
    <source>
        <dbReference type="SAM" id="MobiDB-lite"/>
    </source>
</evidence>
<dbReference type="PROSITE" id="PS51297">
    <property type="entry name" value="K_BOX"/>
    <property type="match status" value="1"/>
</dbReference>
<dbReference type="PANTHER" id="PTHR48019">
    <property type="entry name" value="SERUM RESPONSE FACTOR HOMOLOG"/>
    <property type="match status" value="1"/>
</dbReference>
<dbReference type="AlphaFoldDB" id="A0A978UAP0"/>
<proteinExistence type="predicted"/>
<dbReference type="GO" id="GO:0045944">
    <property type="term" value="P:positive regulation of transcription by RNA polymerase II"/>
    <property type="evidence" value="ECO:0007669"/>
    <property type="project" value="InterPro"/>
</dbReference>
<accession>A0A978UAP0</accession>
<dbReference type="InterPro" id="IPR002487">
    <property type="entry name" value="TF_Kbox"/>
</dbReference>
<feature type="region of interest" description="Disordered" evidence="6">
    <location>
        <begin position="102"/>
        <end position="132"/>
    </location>
</feature>
<dbReference type="PROSITE" id="PS50066">
    <property type="entry name" value="MADS_BOX_2"/>
    <property type="match status" value="1"/>
</dbReference>
<keyword evidence="2" id="KW-0805">Transcription regulation</keyword>
<dbReference type="EMBL" id="JAEACU010000012">
    <property type="protein sequence ID" value="KAH7511833.1"/>
    <property type="molecule type" value="Genomic_DNA"/>
</dbReference>
<evidence type="ECO:0000259" key="8">
    <source>
        <dbReference type="PROSITE" id="PS51297"/>
    </source>
</evidence>
<name>A0A978UAP0_ZIZJJ</name>
<reference evidence="9" key="1">
    <citation type="journal article" date="2021" name="Front. Plant Sci.">
        <title>Chromosome-Scale Genome Assembly for Chinese Sour Jujube and Insights Into Its Genome Evolution and Domestication Signature.</title>
        <authorList>
            <person name="Shen L.-Y."/>
            <person name="Luo H."/>
            <person name="Wang X.-L."/>
            <person name="Wang X.-M."/>
            <person name="Qiu X.-J."/>
            <person name="Liu H."/>
            <person name="Zhou S.-S."/>
            <person name="Jia K.-H."/>
            <person name="Nie S."/>
            <person name="Bao Y.-T."/>
            <person name="Zhang R.-G."/>
            <person name="Yun Q.-Z."/>
            <person name="Chai Y.-H."/>
            <person name="Lu J.-Y."/>
            <person name="Li Y."/>
            <person name="Zhao S.-W."/>
            <person name="Mao J.-F."/>
            <person name="Jia S.-G."/>
            <person name="Mao Y.-M."/>
        </authorList>
    </citation>
    <scope>NUCLEOTIDE SEQUENCE</scope>
    <source>
        <strain evidence="9">AT0</strain>
        <tissue evidence="9">Leaf</tissue>
    </source>
</reference>
<evidence type="ECO:0008006" key="11">
    <source>
        <dbReference type="Google" id="ProtNLM"/>
    </source>
</evidence>
<dbReference type="GO" id="GO:0005634">
    <property type="term" value="C:nucleus"/>
    <property type="evidence" value="ECO:0007669"/>
    <property type="project" value="UniProtKB-SubCell"/>
</dbReference>
<evidence type="ECO:0000256" key="5">
    <source>
        <dbReference type="ARBA" id="ARBA00023242"/>
    </source>
</evidence>
<dbReference type="InterPro" id="IPR036879">
    <property type="entry name" value="TF_MADSbox_sf"/>
</dbReference>
<dbReference type="PROSITE" id="PS00350">
    <property type="entry name" value="MADS_BOX_1"/>
    <property type="match status" value="1"/>
</dbReference>
<evidence type="ECO:0000313" key="9">
    <source>
        <dbReference type="EMBL" id="KAH7511833.1"/>
    </source>
</evidence>
<dbReference type="InterPro" id="IPR033896">
    <property type="entry name" value="MEF2-like_N"/>
</dbReference>
<dbReference type="Gene3D" id="3.40.1810.10">
    <property type="entry name" value="Transcription factor, MADS-box"/>
    <property type="match status" value="1"/>
</dbReference>
<feature type="compositionally biased region" description="Basic and acidic residues" evidence="6">
    <location>
        <begin position="1"/>
        <end position="20"/>
    </location>
</feature>
<comment type="caution">
    <text evidence="9">The sequence shown here is derived from an EMBL/GenBank/DDBJ whole genome shotgun (WGS) entry which is preliminary data.</text>
</comment>
<dbReference type="SUPFAM" id="SSF55455">
    <property type="entry name" value="SRF-like"/>
    <property type="match status" value="1"/>
</dbReference>
<feature type="compositionally biased region" description="Polar residues" evidence="6">
    <location>
        <begin position="270"/>
        <end position="282"/>
    </location>
</feature>
<evidence type="ECO:0000259" key="7">
    <source>
        <dbReference type="PROSITE" id="PS50066"/>
    </source>
</evidence>
<dbReference type="FunFam" id="3.40.1810.10:FF:000003">
    <property type="entry name" value="MADS-box transcription factor MADS-MC"/>
    <property type="match status" value="1"/>
</dbReference>
<feature type="region of interest" description="Disordered" evidence="6">
    <location>
        <begin position="1"/>
        <end position="34"/>
    </location>
</feature>
<keyword evidence="5" id="KW-0539">Nucleus</keyword>